<evidence type="ECO:0000259" key="10">
    <source>
        <dbReference type="PROSITE" id="PS50885"/>
    </source>
</evidence>
<evidence type="ECO:0000313" key="11">
    <source>
        <dbReference type="EMBL" id="GGI46407.1"/>
    </source>
</evidence>
<evidence type="ECO:0000256" key="2">
    <source>
        <dbReference type="ARBA" id="ARBA00022475"/>
    </source>
</evidence>
<evidence type="ECO:0000256" key="3">
    <source>
        <dbReference type="ARBA" id="ARBA00022553"/>
    </source>
</evidence>
<keyword evidence="5 9" id="KW-0812">Transmembrane</keyword>
<comment type="caution">
    <text evidence="11">The sequence shown here is derived from an EMBL/GenBank/DDBJ whole genome shotgun (WGS) entry which is preliminary data.</text>
</comment>
<dbReference type="GO" id="GO:0016301">
    <property type="term" value="F:kinase activity"/>
    <property type="evidence" value="ECO:0007669"/>
    <property type="project" value="UniProtKB-KW"/>
</dbReference>
<evidence type="ECO:0000256" key="9">
    <source>
        <dbReference type="SAM" id="Phobius"/>
    </source>
</evidence>
<dbReference type="PROSITE" id="PS50885">
    <property type="entry name" value="HAMP"/>
    <property type="match status" value="1"/>
</dbReference>
<dbReference type="InterPro" id="IPR003660">
    <property type="entry name" value="HAMP_dom"/>
</dbReference>
<dbReference type="EMBL" id="BMHE01000006">
    <property type="protein sequence ID" value="GGI46407.1"/>
    <property type="molecule type" value="Genomic_DNA"/>
</dbReference>
<evidence type="ECO:0000256" key="4">
    <source>
        <dbReference type="ARBA" id="ARBA00022679"/>
    </source>
</evidence>
<keyword evidence="2" id="KW-1003">Cell membrane</keyword>
<dbReference type="Proteomes" id="UP000615455">
    <property type="component" value="Unassembled WGS sequence"/>
</dbReference>
<keyword evidence="3" id="KW-0597">Phosphoprotein</keyword>
<keyword evidence="4" id="KW-0808">Transferase</keyword>
<reference evidence="12" key="1">
    <citation type="journal article" date="2019" name="Int. J. Syst. Evol. Microbiol.">
        <title>The Global Catalogue of Microorganisms (GCM) 10K type strain sequencing project: providing services to taxonomists for standard genome sequencing and annotation.</title>
        <authorList>
            <consortium name="The Broad Institute Genomics Platform"/>
            <consortium name="The Broad Institute Genome Sequencing Center for Infectious Disease"/>
            <person name="Wu L."/>
            <person name="Ma J."/>
        </authorList>
    </citation>
    <scope>NUCLEOTIDE SEQUENCE [LARGE SCALE GENOMIC DNA]</scope>
    <source>
        <strain evidence="12">CGMCC 1.15043</strain>
    </source>
</reference>
<keyword evidence="12" id="KW-1185">Reference proteome</keyword>
<dbReference type="SMART" id="SM00304">
    <property type="entry name" value="HAMP"/>
    <property type="match status" value="1"/>
</dbReference>
<dbReference type="InterPro" id="IPR010559">
    <property type="entry name" value="Sig_transdc_His_kin_internal"/>
</dbReference>
<evidence type="ECO:0000256" key="6">
    <source>
        <dbReference type="ARBA" id="ARBA00022777"/>
    </source>
</evidence>
<keyword evidence="7 9" id="KW-1133">Transmembrane helix</keyword>
<evidence type="ECO:0000256" key="7">
    <source>
        <dbReference type="ARBA" id="ARBA00022989"/>
    </source>
</evidence>
<dbReference type="Pfam" id="PF02518">
    <property type="entry name" value="HATPase_c"/>
    <property type="match status" value="1"/>
</dbReference>
<dbReference type="Pfam" id="PF00672">
    <property type="entry name" value="HAMP"/>
    <property type="match status" value="1"/>
</dbReference>
<dbReference type="InterPro" id="IPR033479">
    <property type="entry name" value="dCache_1"/>
</dbReference>
<dbReference type="InterPro" id="IPR036890">
    <property type="entry name" value="HATPase_C_sf"/>
</dbReference>
<dbReference type="Pfam" id="PF06580">
    <property type="entry name" value="His_kinase"/>
    <property type="match status" value="1"/>
</dbReference>
<evidence type="ECO:0000313" key="12">
    <source>
        <dbReference type="Proteomes" id="UP000615455"/>
    </source>
</evidence>
<keyword evidence="6 11" id="KW-0418">Kinase</keyword>
<protein>
    <submittedName>
        <fullName evidence="11">Histidine kinase</fullName>
    </submittedName>
</protein>
<gene>
    <name evidence="11" type="ORF">GCM10008018_16940</name>
</gene>
<dbReference type="PANTHER" id="PTHR34220:SF7">
    <property type="entry name" value="SENSOR HISTIDINE KINASE YPDA"/>
    <property type="match status" value="1"/>
</dbReference>
<dbReference type="InterPro" id="IPR003594">
    <property type="entry name" value="HATPase_dom"/>
</dbReference>
<evidence type="ECO:0000256" key="8">
    <source>
        <dbReference type="ARBA" id="ARBA00023136"/>
    </source>
</evidence>
<comment type="subcellular location">
    <subcellularLocation>
        <location evidence="1">Cell membrane</location>
        <topology evidence="1">Multi-pass membrane protein</topology>
    </subcellularLocation>
</comment>
<proteinExistence type="predicted"/>
<sequence length="580" mass="66463">MNTIRFKLFLLITFIVILITSVTGGYFYFTMSNTLRSNAERELSQILNQTNNNLKAQFDTIDSTLLFFMSNPLIRDNLDKESPNFEEVHQAMQKTNIEKQLSYLLIYNYLWDAQLIKSVYIFDSKNAHYHIEHNSLTTEVSLQHNVKAYQESSLQLEATQIIPPTEKDETLYLVKNMKSEYSLEHIGTIIFAIDVQILSKNFKDITQYKGAQAILVNKNKEVLLHTDTSMLGKKINANLVEGSSTELKEVTSKGEIYLTMAKPIEKYNFISSISVSKKQVFSKFSEDLLRYIEVIALILLLFLVLTILLSAKISKPIKDLMKNINHIRKGNYATKMPSYKALELRQLSETFNKMTDEIQYLINDVYIKQLLLTKAELMSLQAQINPHFLFNVLDTISWHARAAGNKEINEIISPLASFLRANLSLSGKEKITIEEELQYIQFYLSIQHSRFKDRFESKVNVDDSSISSYYLPKLCIQPLVENAIIHGLEEKLSKGLLTINFRFYSEGIQIEILDNGAGFETNKLTTLKSEKHVSIGLYNSNKRIQLLYGENYGINITSELGKGTEVIVRIPLDKGELNNA</sequence>
<dbReference type="RefSeq" id="WP_189010239.1">
    <property type="nucleotide sequence ID" value="NZ_BMHE01000006.1"/>
</dbReference>
<dbReference type="CDD" id="cd06225">
    <property type="entry name" value="HAMP"/>
    <property type="match status" value="1"/>
</dbReference>
<dbReference type="Gene3D" id="3.30.450.20">
    <property type="entry name" value="PAS domain"/>
    <property type="match status" value="1"/>
</dbReference>
<keyword evidence="8 9" id="KW-0472">Membrane</keyword>
<dbReference type="Pfam" id="PF02743">
    <property type="entry name" value="dCache_1"/>
    <property type="match status" value="1"/>
</dbReference>
<name>A0ABQ2BU54_9BACL</name>
<dbReference type="Gene3D" id="1.10.287.130">
    <property type="match status" value="1"/>
</dbReference>
<dbReference type="Gene3D" id="3.30.565.10">
    <property type="entry name" value="Histidine kinase-like ATPase, C-terminal domain"/>
    <property type="match status" value="1"/>
</dbReference>
<dbReference type="SUPFAM" id="SSF158472">
    <property type="entry name" value="HAMP domain-like"/>
    <property type="match status" value="1"/>
</dbReference>
<organism evidence="11 12">
    <name type="scientific">Paenibacillus marchantiophytorum</name>
    <dbReference type="NCBI Taxonomy" id="1619310"/>
    <lineage>
        <taxon>Bacteria</taxon>
        <taxon>Bacillati</taxon>
        <taxon>Bacillota</taxon>
        <taxon>Bacilli</taxon>
        <taxon>Bacillales</taxon>
        <taxon>Paenibacillaceae</taxon>
        <taxon>Paenibacillus</taxon>
    </lineage>
</organism>
<evidence type="ECO:0000256" key="5">
    <source>
        <dbReference type="ARBA" id="ARBA00022692"/>
    </source>
</evidence>
<dbReference type="PANTHER" id="PTHR34220">
    <property type="entry name" value="SENSOR HISTIDINE KINASE YPDA"/>
    <property type="match status" value="1"/>
</dbReference>
<feature type="transmembrane region" description="Helical" evidence="9">
    <location>
        <begin position="288"/>
        <end position="311"/>
    </location>
</feature>
<dbReference type="InterPro" id="IPR050640">
    <property type="entry name" value="Bact_2-comp_sensor_kinase"/>
</dbReference>
<evidence type="ECO:0000256" key="1">
    <source>
        <dbReference type="ARBA" id="ARBA00004651"/>
    </source>
</evidence>
<dbReference type="SUPFAM" id="SSF55874">
    <property type="entry name" value="ATPase domain of HSP90 chaperone/DNA topoisomerase II/histidine kinase"/>
    <property type="match status" value="1"/>
</dbReference>
<accession>A0ABQ2BU54</accession>
<feature type="domain" description="HAMP" evidence="10">
    <location>
        <begin position="311"/>
        <end position="363"/>
    </location>
</feature>
<dbReference type="SMART" id="SM00387">
    <property type="entry name" value="HATPase_c"/>
    <property type="match status" value="1"/>
</dbReference>